<evidence type="ECO:0000256" key="1">
    <source>
        <dbReference type="SAM" id="SignalP"/>
    </source>
</evidence>
<feature type="domain" description="Sulfatase-modifying factor enzyme-like" evidence="2">
    <location>
        <begin position="38"/>
        <end position="250"/>
    </location>
</feature>
<keyword evidence="1" id="KW-0732">Signal</keyword>
<protein>
    <submittedName>
        <fullName evidence="3">Formylglycine-generating enzyme family protein</fullName>
    </submittedName>
</protein>
<dbReference type="PANTHER" id="PTHR23150:SF19">
    <property type="entry name" value="FORMYLGLYCINE-GENERATING ENZYME"/>
    <property type="match status" value="1"/>
</dbReference>
<evidence type="ECO:0000313" key="3">
    <source>
        <dbReference type="EMBL" id="QPJ66477.1"/>
    </source>
</evidence>
<dbReference type="PANTHER" id="PTHR23150">
    <property type="entry name" value="SULFATASE MODIFYING FACTOR 1, 2"/>
    <property type="match status" value="1"/>
</dbReference>
<organism evidence="3 4">
    <name type="scientific">Candidatus Nitrohelix vancouverensis</name>
    <dbReference type="NCBI Taxonomy" id="2705534"/>
    <lineage>
        <taxon>Bacteria</taxon>
        <taxon>Pseudomonadati</taxon>
        <taxon>Nitrospinota/Tectimicrobiota group</taxon>
        <taxon>Nitrospinota</taxon>
        <taxon>Nitrospinia</taxon>
        <taxon>Nitrospinales</taxon>
        <taxon>Nitrospinaceae</taxon>
        <taxon>Candidatus Nitrohelix</taxon>
    </lineage>
</organism>
<dbReference type="InterPro" id="IPR051043">
    <property type="entry name" value="Sulfatase_Mod_Factor_Kinase"/>
</dbReference>
<dbReference type="Proteomes" id="UP000594464">
    <property type="component" value="Chromosome"/>
</dbReference>
<proteinExistence type="predicted"/>
<gene>
    <name evidence="3" type="ORF">G3M78_14155</name>
</gene>
<dbReference type="InterPro" id="IPR005532">
    <property type="entry name" value="SUMF_dom"/>
</dbReference>
<dbReference type="EMBL" id="CP048620">
    <property type="protein sequence ID" value="QPJ66477.1"/>
    <property type="molecule type" value="Genomic_DNA"/>
</dbReference>
<dbReference type="InterPro" id="IPR042095">
    <property type="entry name" value="SUMF_sf"/>
</dbReference>
<name>A0A7T0C4P8_9BACT</name>
<feature type="chain" id="PRO_5032392821" evidence="1">
    <location>
        <begin position="22"/>
        <end position="255"/>
    </location>
</feature>
<dbReference type="InterPro" id="IPR016187">
    <property type="entry name" value="CTDL_fold"/>
</dbReference>
<evidence type="ECO:0000259" key="2">
    <source>
        <dbReference type="Pfam" id="PF03781"/>
    </source>
</evidence>
<accession>A0A7T0C4P8</accession>
<sequence>MLALRTILILLASVQLSLAQAQTMEALETAKSPFSNIQFVKIPGGCFQMGTDKGFKFEVPKHEVCVDSFFLATHETTQRQWDLLMEENRSRFKGDERPVERVSWNDAKEFIRRLNEKENTDRYRLPTEAEWERAARAGGDTRFFWGEEMSEDFCWYFGNSDYQTHPVGQKRPNPWGLYDMAGNVWEWTEDWYDFGWYKKSPKDNPKGPPSGVFKVRRGGSQANLISHIQAHTRYRSKPDKRHYIFGFRIAFSDAP</sequence>
<feature type="signal peptide" evidence="1">
    <location>
        <begin position="1"/>
        <end position="21"/>
    </location>
</feature>
<evidence type="ECO:0000313" key="4">
    <source>
        <dbReference type="Proteomes" id="UP000594464"/>
    </source>
</evidence>
<dbReference type="Gene3D" id="3.90.1580.10">
    <property type="entry name" value="paralog of FGE (formylglycine-generating enzyme)"/>
    <property type="match status" value="1"/>
</dbReference>
<dbReference type="GO" id="GO:0120147">
    <property type="term" value="F:formylglycine-generating oxidase activity"/>
    <property type="evidence" value="ECO:0007669"/>
    <property type="project" value="TreeGrafter"/>
</dbReference>
<dbReference type="KEGG" id="nva:G3M78_14155"/>
<dbReference type="AlphaFoldDB" id="A0A7T0C4P8"/>
<dbReference type="SUPFAM" id="SSF56436">
    <property type="entry name" value="C-type lectin-like"/>
    <property type="match status" value="1"/>
</dbReference>
<dbReference type="Pfam" id="PF03781">
    <property type="entry name" value="FGE-sulfatase"/>
    <property type="match status" value="1"/>
</dbReference>
<reference evidence="4" key="1">
    <citation type="submission" date="2020-02" db="EMBL/GenBank/DDBJ databases">
        <title>Genomic and physiological characterization of two novel Nitrospinaceae genera.</title>
        <authorList>
            <person name="Mueller A.J."/>
            <person name="Jung M.-Y."/>
            <person name="Strachan C.R."/>
            <person name="Herbold C.W."/>
            <person name="Kirkegaard R.H."/>
            <person name="Daims H."/>
        </authorList>
    </citation>
    <scope>NUCLEOTIDE SEQUENCE [LARGE SCALE GENOMIC DNA]</scope>
</reference>